<feature type="transmembrane region" description="Helical" evidence="1">
    <location>
        <begin position="97"/>
        <end position="119"/>
    </location>
</feature>
<evidence type="ECO:0000313" key="2">
    <source>
        <dbReference type="EMBL" id="KAG5669061.1"/>
    </source>
</evidence>
<reference evidence="2" key="1">
    <citation type="submission" date="2021-03" db="EMBL/GenBank/DDBJ databases">
        <title>Chromosome level genome of the anhydrobiotic midge Polypedilum vanderplanki.</title>
        <authorList>
            <person name="Yoshida Y."/>
            <person name="Kikawada T."/>
            <person name="Gusev O."/>
        </authorList>
    </citation>
    <scope>NUCLEOTIDE SEQUENCE</scope>
    <source>
        <strain evidence="2">NIAS01</strain>
        <tissue evidence="2">Whole body or cell culture</tissue>
    </source>
</reference>
<comment type="caution">
    <text evidence="2">The sequence shown here is derived from an EMBL/GenBank/DDBJ whole genome shotgun (WGS) entry which is preliminary data.</text>
</comment>
<evidence type="ECO:0000256" key="1">
    <source>
        <dbReference type="SAM" id="Phobius"/>
    </source>
</evidence>
<dbReference type="AlphaFoldDB" id="A0A9J6BGX6"/>
<proteinExistence type="predicted"/>
<dbReference type="EMBL" id="JADBJN010000004">
    <property type="protein sequence ID" value="KAG5669061.1"/>
    <property type="molecule type" value="Genomic_DNA"/>
</dbReference>
<keyword evidence="1" id="KW-1133">Transmembrane helix</keyword>
<sequence>MAFNIRDKIDIRGFAANFSYKKFLFVLHLETGGVFINSYNFWLSFVTMFCSFFIADFLAKEINTGLYVGSIFLYIFMMILSIISLKGMEDGSKIKFIMGLLPTFIWPILFFSGILAQIMKFKFSLEWIEHVNFWEGTFVKKSLISEGDVIGVLIIFMLFHIYCAVYFVVLYINKCRN</sequence>
<dbReference type="OrthoDB" id="10532952at2759"/>
<name>A0A9J6BGX6_POLVA</name>
<evidence type="ECO:0000313" key="3">
    <source>
        <dbReference type="Proteomes" id="UP001107558"/>
    </source>
</evidence>
<organism evidence="2 3">
    <name type="scientific">Polypedilum vanderplanki</name>
    <name type="common">Sleeping chironomid midge</name>
    <dbReference type="NCBI Taxonomy" id="319348"/>
    <lineage>
        <taxon>Eukaryota</taxon>
        <taxon>Metazoa</taxon>
        <taxon>Ecdysozoa</taxon>
        <taxon>Arthropoda</taxon>
        <taxon>Hexapoda</taxon>
        <taxon>Insecta</taxon>
        <taxon>Pterygota</taxon>
        <taxon>Neoptera</taxon>
        <taxon>Endopterygota</taxon>
        <taxon>Diptera</taxon>
        <taxon>Nematocera</taxon>
        <taxon>Chironomoidea</taxon>
        <taxon>Chironomidae</taxon>
        <taxon>Chironominae</taxon>
        <taxon>Polypedilum</taxon>
        <taxon>Polypedilum</taxon>
    </lineage>
</organism>
<accession>A0A9J6BGX6</accession>
<keyword evidence="3" id="KW-1185">Reference proteome</keyword>
<keyword evidence="1" id="KW-0472">Membrane</keyword>
<dbReference type="Proteomes" id="UP001107558">
    <property type="component" value="Chromosome 4"/>
</dbReference>
<gene>
    <name evidence="2" type="ORF">PVAND_016962</name>
</gene>
<protein>
    <submittedName>
        <fullName evidence="2">Uncharacterized protein</fullName>
    </submittedName>
</protein>
<feature type="transmembrane region" description="Helical" evidence="1">
    <location>
        <begin position="149"/>
        <end position="172"/>
    </location>
</feature>
<keyword evidence="1" id="KW-0812">Transmembrane</keyword>
<feature type="transmembrane region" description="Helical" evidence="1">
    <location>
        <begin position="65"/>
        <end position="85"/>
    </location>
</feature>